<keyword evidence="6" id="KW-1185">Reference proteome</keyword>
<keyword evidence="3" id="KW-0560">Oxidoreductase</keyword>
<evidence type="ECO:0000313" key="6">
    <source>
        <dbReference type="Proteomes" id="UP000078529"/>
    </source>
</evidence>
<dbReference type="AlphaFoldDB" id="A0A175RQA5"/>
<dbReference type="GO" id="GO:0009231">
    <property type="term" value="P:riboflavin biosynthetic process"/>
    <property type="evidence" value="ECO:0007669"/>
    <property type="project" value="InterPro"/>
</dbReference>
<feature type="domain" description="Bacterial bifunctional deaminase-reductase C-terminal" evidence="4">
    <location>
        <begin position="3"/>
        <end position="218"/>
    </location>
</feature>
<dbReference type="RefSeq" id="WP_082684591.1">
    <property type="nucleotide sequence ID" value="NZ_LDQA01000028.1"/>
</dbReference>
<keyword evidence="2" id="KW-0521">NADP</keyword>
<sequence>MKPHILCLMMTSIDGRVLTQDWAIDAPSDIFESAHEELKGDAWLVGRVTMEEDFDAGGEWERGLATGPIERTNWYAQPKAGKFAIAVDRTGKLNWKRDHIDGEHFVAILAEGVSDDYLAFLRKRGVSYIFGGKDEIDFAKVMDTLARDLGIQRLLLEGGGGVNGSVLNAGLVDEIVQFVLPLTDGRPDAPSLFDIRPDWRGSRKLELLSCEAGQDGIVKLHYRVHND</sequence>
<evidence type="ECO:0000256" key="2">
    <source>
        <dbReference type="ARBA" id="ARBA00022857"/>
    </source>
</evidence>
<dbReference type="EMBL" id="LDQA01000028">
    <property type="protein sequence ID" value="KTR04979.1"/>
    <property type="molecule type" value="Genomic_DNA"/>
</dbReference>
<dbReference type="PANTHER" id="PTHR38011">
    <property type="entry name" value="DIHYDROFOLATE REDUCTASE FAMILY PROTEIN (AFU_ORTHOLOGUE AFUA_8G06820)"/>
    <property type="match status" value="1"/>
</dbReference>
<dbReference type="Gene3D" id="3.40.430.10">
    <property type="entry name" value="Dihydrofolate Reductase, subunit A"/>
    <property type="match status" value="1"/>
</dbReference>
<proteinExistence type="predicted"/>
<dbReference type="InterPro" id="IPR002734">
    <property type="entry name" value="RibDG_C"/>
</dbReference>
<comment type="caution">
    <text evidence="5">The sequence shown here is derived from an EMBL/GenBank/DDBJ whole genome shotgun (WGS) entry which is preliminary data.</text>
</comment>
<reference evidence="5 6" key="1">
    <citation type="journal article" date="2016" name="Front. Microbiol.">
        <title>Genomic Resource of Rice Seed Associated Bacteria.</title>
        <authorList>
            <person name="Midha S."/>
            <person name="Bansal K."/>
            <person name="Sharma S."/>
            <person name="Kumar N."/>
            <person name="Patil P.P."/>
            <person name="Chaudhry V."/>
            <person name="Patil P.B."/>
        </authorList>
    </citation>
    <scope>NUCLEOTIDE SEQUENCE [LARGE SCALE GENOMIC DNA]</scope>
    <source>
        <strain evidence="5 6">NS365</strain>
    </source>
</reference>
<organism evidence="5 6">
    <name type="scientific">Aureimonas ureilytica</name>
    <dbReference type="NCBI Taxonomy" id="401562"/>
    <lineage>
        <taxon>Bacteria</taxon>
        <taxon>Pseudomonadati</taxon>
        <taxon>Pseudomonadota</taxon>
        <taxon>Alphaproteobacteria</taxon>
        <taxon>Hyphomicrobiales</taxon>
        <taxon>Aurantimonadaceae</taxon>
        <taxon>Aureimonas</taxon>
    </lineage>
</organism>
<dbReference type="InterPro" id="IPR050765">
    <property type="entry name" value="Riboflavin_Biosynth_HTPR"/>
</dbReference>
<gene>
    <name evidence="5" type="ORF">NS365_13170</name>
</gene>
<protein>
    <recommendedName>
        <fullName evidence="4">Bacterial bifunctional deaminase-reductase C-terminal domain-containing protein</fullName>
    </recommendedName>
</protein>
<evidence type="ECO:0000259" key="4">
    <source>
        <dbReference type="Pfam" id="PF01872"/>
    </source>
</evidence>
<dbReference type="InterPro" id="IPR024072">
    <property type="entry name" value="DHFR-like_dom_sf"/>
</dbReference>
<dbReference type="SUPFAM" id="SSF53597">
    <property type="entry name" value="Dihydrofolate reductase-like"/>
    <property type="match status" value="1"/>
</dbReference>
<dbReference type="Pfam" id="PF01872">
    <property type="entry name" value="RibD_C"/>
    <property type="match status" value="1"/>
</dbReference>
<evidence type="ECO:0000313" key="5">
    <source>
        <dbReference type="EMBL" id="KTR04979.1"/>
    </source>
</evidence>
<dbReference type="GO" id="GO:0008703">
    <property type="term" value="F:5-amino-6-(5-phosphoribosylamino)uracil reductase activity"/>
    <property type="evidence" value="ECO:0007669"/>
    <property type="project" value="InterPro"/>
</dbReference>
<dbReference type="Proteomes" id="UP000078529">
    <property type="component" value="Unassembled WGS sequence"/>
</dbReference>
<comment type="pathway">
    <text evidence="1">Cofactor biosynthesis; riboflavin biosynthesis.</text>
</comment>
<dbReference type="PATRIC" id="fig|401562.4.peg.2418"/>
<evidence type="ECO:0000256" key="3">
    <source>
        <dbReference type="ARBA" id="ARBA00023002"/>
    </source>
</evidence>
<accession>A0A175RQA5</accession>
<name>A0A175RQA5_9HYPH</name>
<evidence type="ECO:0000256" key="1">
    <source>
        <dbReference type="ARBA" id="ARBA00005104"/>
    </source>
</evidence>
<dbReference type="PANTHER" id="PTHR38011:SF7">
    <property type="entry name" value="2,5-DIAMINO-6-RIBOSYLAMINO-4(3H)-PYRIMIDINONE 5'-PHOSPHATE REDUCTASE"/>
    <property type="match status" value="1"/>
</dbReference>